<dbReference type="PIRSF" id="PIRSF017082">
    <property type="entry name" value="YflP"/>
    <property type="match status" value="1"/>
</dbReference>
<organism evidence="3 4">
    <name type="scientific">Ferrovibrio terrae</name>
    <dbReference type="NCBI Taxonomy" id="2594003"/>
    <lineage>
        <taxon>Bacteria</taxon>
        <taxon>Pseudomonadati</taxon>
        <taxon>Pseudomonadota</taxon>
        <taxon>Alphaproteobacteria</taxon>
        <taxon>Rhodospirillales</taxon>
        <taxon>Rhodospirillaceae</taxon>
        <taxon>Ferrovibrio</taxon>
    </lineage>
</organism>
<evidence type="ECO:0000313" key="4">
    <source>
        <dbReference type="Proteomes" id="UP000317496"/>
    </source>
</evidence>
<feature type="chain" id="PRO_5022130348" evidence="2">
    <location>
        <begin position="27"/>
        <end position="325"/>
    </location>
</feature>
<dbReference type="Gene3D" id="3.40.190.150">
    <property type="entry name" value="Bordetella uptake gene, domain 1"/>
    <property type="match status" value="1"/>
</dbReference>
<dbReference type="RefSeq" id="WP_144067125.1">
    <property type="nucleotide sequence ID" value="NZ_CP041636.1"/>
</dbReference>
<dbReference type="EMBL" id="CP041636">
    <property type="protein sequence ID" value="QDO96144.1"/>
    <property type="molecule type" value="Genomic_DNA"/>
</dbReference>
<dbReference type="SUPFAM" id="SSF53850">
    <property type="entry name" value="Periplasmic binding protein-like II"/>
    <property type="match status" value="1"/>
</dbReference>
<accession>A0A516GX85</accession>
<reference evidence="3 4" key="1">
    <citation type="submission" date="2019-07" db="EMBL/GenBank/DDBJ databases">
        <title>Genome sequencing for Ferrovibrio sp. K5.</title>
        <authorList>
            <person name="Park S.-J."/>
        </authorList>
    </citation>
    <scope>NUCLEOTIDE SEQUENCE [LARGE SCALE GENOMIC DNA]</scope>
    <source>
        <strain evidence="3 4">K5</strain>
    </source>
</reference>
<comment type="similarity">
    <text evidence="1">Belongs to the UPF0065 (bug) family.</text>
</comment>
<dbReference type="Proteomes" id="UP000317496">
    <property type="component" value="Chromosome"/>
</dbReference>
<dbReference type="PANTHER" id="PTHR42928">
    <property type="entry name" value="TRICARBOXYLATE-BINDING PROTEIN"/>
    <property type="match status" value="1"/>
</dbReference>
<name>A0A516GX85_9PROT</name>
<proteinExistence type="inferred from homology"/>
<evidence type="ECO:0000256" key="2">
    <source>
        <dbReference type="SAM" id="SignalP"/>
    </source>
</evidence>
<keyword evidence="4" id="KW-1185">Reference proteome</keyword>
<dbReference type="CDD" id="cd13578">
    <property type="entry name" value="PBP2_Bug27"/>
    <property type="match status" value="1"/>
</dbReference>
<dbReference type="PANTHER" id="PTHR42928:SF5">
    <property type="entry name" value="BLR1237 PROTEIN"/>
    <property type="match status" value="1"/>
</dbReference>
<evidence type="ECO:0000313" key="3">
    <source>
        <dbReference type="EMBL" id="QDO96144.1"/>
    </source>
</evidence>
<gene>
    <name evidence="3" type="ORF">FNB15_02100</name>
</gene>
<dbReference type="AlphaFoldDB" id="A0A516GX85"/>
<dbReference type="InterPro" id="IPR005064">
    <property type="entry name" value="BUG"/>
</dbReference>
<evidence type="ECO:0000256" key="1">
    <source>
        <dbReference type="ARBA" id="ARBA00006987"/>
    </source>
</evidence>
<dbReference type="Pfam" id="PF03401">
    <property type="entry name" value="TctC"/>
    <property type="match status" value="1"/>
</dbReference>
<sequence length="325" mass="33580">MRILSSLALLAATAIALPALSTSSLAQSNYPNKPIKFIVPFAAGSATDTVARVVGDHIGKELKQAVVVENLAGGSGVIAAQKVAQAEPDGYTLLISTNTTHAANQSMLKKLPYDAVKDFETVTLLGTIPMALVVNPSVPAKNVKELIAYAKANPGKLSFGAGSSSARIGVEMFKVMTGTDIVHVPYKSNPQAVTDLLGGQVQLMIADVSTTLPQAAAGKVKALGVSTKGPSPVAPGLPTIASEGVPGYEITAWFAAWLPAKTPAAIADRLQKAMAGAVADKEIQARLMAAGIEPKSSSRKELADFVSSETEKWAKVVKAAGIEPE</sequence>
<protein>
    <submittedName>
        <fullName evidence="3">Tripartite tricarboxylate transporter substrate binding protein</fullName>
    </submittedName>
</protein>
<dbReference type="KEGG" id="fer:FNB15_02100"/>
<dbReference type="Gene3D" id="3.40.190.10">
    <property type="entry name" value="Periplasmic binding protein-like II"/>
    <property type="match status" value="1"/>
</dbReference>
<keyword evidence="2" id="KW-0732">Signal</keyword>
<dbReference type="OrthoDB" id="7250553at2"/>
<dbReference type="InterPro" id="IPR042100">
    <property type="entry name" value="Bug_dom1"/>
</dbReference>
<feature type="signal peptide" evidence="2">
    <location>
        <begin position="1"/>
        <end position="26"/>
    </location>
</feature>